<dbReference type="InterPro" id="IPR039261">
    <property type="entry name" value="FNR_nucleotide-bd"/>
</dbReference>
<dbReference type="PANTHER" id="PTHR19370">
    <property type="entry name" value="NADH-CYTOCHROME B5 REDUCTASE"/>
    <property type="match status" value="1"/>
</dbReference>
<keyword evidence="3 6" id="KW-0274">FAD</keyword>
<protein>
    <recommendedName>
        <fullName evidence="11">Cytochrome-b5 reductase</fullName>
    </recommendedName>
</protein>
<dbReference type="Pfam" id="PF00175">
    <property type="entry name" value="NAD_binding_1"/>
    <property type="match status" value="2"/>
</dbReference>
<evidence type="ECO:0000256" key="1">
    <source>
        <dbReference type="ARBA" id="ARBA00001974"/>
    </source>
</evidence>
<accession>A0A3P7LIY1</accession>
<dbReference type="InterPro" id="IPR017938">
    <property type="entry name" value="Riboflavin_synthase-like_b-brl"/>
</dbReference>
<feature type="domain" description="Oxidoreductase FAD/NAD(P)-binding" evidence="7">
    <location>
        <begin position="185"/>
        <end position="253"/>
    </location>
</feature>
<evidence type="ECO:0000313" key="9">
    <source>
        <dbReference type="EMBL" id="VDN10663.1"/>
    </source>
</evidence>
<dbReference type="EMBL" id="UYRU01049656">
    <property type="protein sequence ID" value="VDN10663.1"/>
    <property type="molecule type" value="Genomic_DNA"/>
</dbReference>
<dbReference type="OrthoDB" id="432685at2759"/>
<evidence type="ECO:0000259" key="7">
    <source>
        <dbReference type="Pfam" id="PF00175"/>
    </source>
</evidence>
<dbReference type="SUPFAM" id="SSF63380">
    <property type="entry name" value="Riboflavin synthase domain-like"/>
    <property type="match status" value="2"/>
</dbReference>
<evidence type="ECO:0000313" key="10">
    <source>
        <dbReference type="Proteomes" id="UP000281553"/>
    </source>
</evidence>
<gene>
    <name evidence="9" type="ORF">DILT_LOCUS6494</name>
</gene>
<feature type="binding site" evidence="6">
    <location>
        <position position="137"/>
    </location>
    <ligand>
        <name>FAD</name>
        <dbReference type="ChEBI" id="CHEBI:57692"/>
    </ligand>
</feature>
<evidence type="ECO:0000256" key="4">
    <source>
        <dbReference type="ARBA" id="ARBA00023002"/>
    </source>
</evidence>
<dbReference type="Proteomes" id="UP000281553">
    <property type="component" value="Unassembled WGS sequence"/>
</dbReference>
<keyword evidence="10" id="KW-1185">Reference proteome</keyword>
<evidence type="ECO:0000256" key="6">
    <source>
        <dbReference type="PIRSR" id="PIRSR601834-1"/>
    </source>
</evidence>
<dbReference type="GO" id="GO:0016491">
    <property type="term" value="F:oxidoreductase activity"/>
    <property type="evidence" value="ECO:0007669"/>
    <property type="project" value="UniProtKB-KW"/>
</dbReference>
<dbReference type="PANTHER" id="PTHR19370:SF185">
    <property type="entry name" value="NADH-CYTOCHROME B5 REDUCTASE"/>
    <property type="match status" value="1"/>
</dbReference>
<reference evidence="9 10" key="1">
    <citation type="submission" date="2018-11" db="EMBL/GenBank/DDBJ databases">
        <authorList>
            <consortium name="Pathogen Informatics"/>
        </authorList>
    </citation>
    <scope>NUCLEOTIDE SEQUENCE [LARGE SCALE GENOMIC DNA]</scope>
</reference>
<sequence>MPNLGCYVRLHTRIDGENIARPYTPISLHSDRGYVKFLIKVSIPVSVSLLACGTLLPEAGSKINLAGHKEGLGDFILSMILKSKMCGSGLAFYEDVLLYFLCTFDMAKKTSNFRFSSPFPMQTYRKNVHPNFPAGGKMTQFLESLTNDSLVEVSGPCGNLVYNGDGCFEIKGSNPRKIHAKRISMICGGTGLTPMYQLIQAIIKSDTDNTKIALLYANKTQDDILLKDELDKLRDDNPDQFRVWYTVESPPSLKFSEQVSLPIIGRCYLPNFRRAPKFKGSFKPLLFFLSSGWPYGVGYVDSGMLEEHIFPSGPDSFALMCGPPPMLQSACIPSLKAVGYTSDMYYAF</sequence>
<evidence type="ECO:0000256" key="5">
    <source>
        <dbReference type="ARBA" id="ARBA00023027"/>
    </source>
</evidence>
<feature type="domain" description="Oxidoreductase FAD/NAD(P)-binding" evidence="7">
    <location>
        <begin position="291"/>
        <end position="331"/>
    </location>
</feature>
<dbReference type="PRINTS" id="PR00371">
    <property type="entry name" value="FPNCR"/>
</dbReference>
<keyword evidence="5" id="KW-0520">NAD</keyword>
<dbReference type="InterPro" id="IPR001834">
    <property type="entry name" value="CBR-like"/>
</dbReference>
<evidence type="ECO:0000259" key="8">
    <source>
        <dbReference type="Pfam" id="PF00970"/>
    </source>
</evidence>
<keyword evidence="2 6" id="KW-0285">Flavoprotein</keyword>
<evidence type="ECO:0000256" key="3">
    <source>
        <dbReference type="ARBA" id="ARBA00022827"/>
    </source>
</evidence>
<dbReference type="AlphaFoldDB" id="A0A3P7LIY1"/>
<feature type="binding site" evidence="6">
    <location>
        <position position="21"/>
    </location>
    <ligand>
        <name>FAD</name>
        <dbReference type="ChEBI" id="CHEBI:57692"/>
    </ligand>
</feature>
<feature type="binding site" evidence="6">
    <location>
        <position position="40"/>
    </location>
    <ligand>
        <name>FAD</name>
        <dbReference type="ChEBI" id="CHEBI:57692"/>
    </ligand>
</feature>
<feature type="binding site" evidence="6">
    <location>
        <position position="138"/>
    </location>
    <ligand>
        <name>FAD</name>
        <dbReference type="ChEBI" id="CHEBI:57692"/>
    </ligand>
</feature>
<dbReference type="InterPro" id="IPR008333">
    <property type="entry name" value="Cbr1-like_FAD-bd_dom"/>
</dbReference>
<dbReference type="Pfam" id="PF00970">
    <property type="entry name" value="FAD_binding_6"/>
    <property type="match status" value="1"/>
</dbReference>
<feature type="binding site" evidence="6">
    <location>
        <position position="193"/>
    </location>
    <ligand>
        <name>FAD</name>
        <dbReference type="ChEBI" id="CHEBI:57692"/>
    </ligand>
</feature>
<dbReference type="Gene3D" id="3.40.50.80">
    <property type="entry name" value="Nucleotide-binding domain of ferredoxin-NADP reductase (FNR) module"/>
    <property type="match status" value="1"/>
</dbReference>
<feature type="binding site" evidence="6">
    <location>
        <position position="23"/>
    </location>
    <ligand>
        <name>FAD</name>
        <dbReference type="ChEBI" id="CHEBI:57692"/>
    </ligand>
</feature>
<dbReference type="GO" id="GO:0071949">
    <property type="term" value="F:FAD binding"/>
    <property type="evidence" value="ECO:0007669"/>
    <property type="project" value="TreeGrafter"/>
</dbReference>
<dbReference type="Gene3D" id="2.40.30.10">
    <property type="entry name" value="Translation factors"/>
    <property type="match status" value="2"/>
</dbReference>
<organism evidence="9 10">
    <name type="scientific">Dibothriocephalus latus</name>
    <name type="common">Fish tapeworm</name>
    <name type="synonym">Diphyllobothrium latum</name>
    <dbReference type="NCBI Taxonomy" id="60516"/>
    <lineage>
        <taxon>Eukaryota</taxon>
        <taxon>Metazoa</taxon>
        <taxon>Spiralia</taxon>
        <taxon>Lophotrochozoa</taxon>
        <taxon>Platyhelminthes</taxon>
        <taxon>Cestoda</taxon>
        <taxon>Eucestoda</taxon>
        <taxon>Diphyllobothriidea</taxon>
        <taxon>Diphyllobothriidae</taxon>
        <taxon>Dibothriocephalus</taxon>
    </lineage>
</organism>
<comment type="cofactor">
    <cofactor evidence="1 6">
        <name>FAD</name>
        <dbReference type="ChEBI" id="CHEBI:57692"/>
    </cofactor>
</comment>
<dbReference type="InterPro" id="IPR001709">
    <property type="entry name" value="Flavoprot_Pyr_Nucl_cyt_Rdtase"/>
</dbReference>
<dbReference type="CDD" id="cd06183">
    <property type="entry name" value="cyt_b5_reduct_like"/>
    <property type="match status" value="1"/>
</dbReference>
<proteinExistence type="predicted"/>
<feature type="binding site" evidence="6">
    <location>
        <position position="38"/>
    </location>
    <ligand>
        <name>FAD</name>
        <dbReference type="ChEBI" id="CHEBI:57692"/>
    </ligand>
</feature>
<keyword evidence="4" id="KW-0560">Oxidoreductase</keyword>
<name>A0A3P7LIY1_DIBLA</name>
<evidence type="ECO:0008006" key="11">
    <source>
        <dbReference type="Google" id="ProtNLM"/>
    </source>
</evidence>
<evidence type="ECO:0000256" key="2">
    <source>
        <dbReference type="ARBA" id="ARBA00022630"/>
    </source>
</evidence>
<feature type="domain" description="Flavoprotein pyridine nucleotide cytochrome reductase-like FAD-binding" evidence="8">
    <location>
        <begin position="4"/>
        <end position="42"/>
    </location>
</feature>
<dbReference type="SUPFAM" id="SSF52343">
    <property type="entry name" value="Ferredoxin reductase-like, C-terminal NADP-linked domain"/>
    <property type="match status" value="1"/>
</dbReference>
<dbReference type="InterPro" id="IPR001433">
    <property type="entry name" value="OxRdtase_FAD/NAD-bd"/>
</dbReference>
<feature type="binding site" evidence="6">
    <location>
        <position position="22"/>
    </location>
    <ligand>
        <name>FAD</name>
        <dbReference type="ChEBI" id="CHEBI:57692"/>
    </ligand>
</feature>